<dbReference type="PANTHER" id="PTHR43877:SF2">
    <property type="entry name" value="AMINOALKYLPHOSPHONATE N-ACETYLTRANSFERASE-RELATED"/>
    <property type="match status" value="1"/>
</dbReference>
<evidence type="ECO:0000259" key="3">
    <source>
        <dbReference type="PROSITE" id="PS51186"/>
    </source>
</evidence>
<dbReference type="Gene3D" id="3.40.630.30">
    <property type="match status" value="1"/>
</dbReference>
<protein>
    <submittedName>
        <fullName evidence="4">Ribosomal-protein-alanine N-acetyltransferase</fullName>
        <ecNumber evidence="4">2.3.1.267</ecNumber>
    </submittedName>
</protein>
<evidence type="ECO:0000313" key="5">
    <source>
        <dbReference type="Proteomes" id="UP000585507"/>
    </source>
</evidence>
<dbReference type="InterPro" id="IPR000182">
    <property type="entry name" value="GNAT_dom"/>
</dbReference>
<dbReference type="InterPro" id="IPR016181">
    <property type="entry name" value="Acyl_CoA_acyltransferase"/>
</dbReference>
<name>A0A7W8UFH5_9HYPH</name>
<dbReference type="CDD" id="cd04301">
    <property type="entry name" value="NAT_SF"/>
    <property type="match status" value="1"/>
</dbReference>
<dbReference type="EMBL" id="JACHBK010000013">
    <property type="protein sequence ID" value="MBB5538283.1"/>
    <property type="molecule type" value="Genomic_DNA"/>
</dbReference>
<evidence type="ECO:0000256" key="2">
    <source>
        <dbReference type="ARBA" id="ARBA00023315"/>
    </source>
</evidence>
<comment type="caution">
    <text evidence="4">The sequence shown here is derived from an EMBL/GenBank/DDBJ whole genome shotgun (WGS) entry which is preliminary data.</text>
</comment>
<dbReference type="PROSITE" id="PS51186">
    <property type="entry name" value="GNAT"/>
    <property type="match status" value="1"/>
</dbReference>
<dbReference type="InterPro" id="IPR050832">
    <property type="entry name" value="Bact_Acetyltransf"/>
</dbReference>
<keyword evidence="5" id="KW-1185">Reference proteome</keyword>
<dbReference type="EC" id="2.3.1.267" evidence="4"/>
<dbReference type="AlphaFoldDB" id="A0A7W8UFH5"/>
<gene>
    <name evidence="4" type="ORF">GGD55_005013</name>
</gene>
<evidence type="ECO:0000313" key="4">
    <source>
        <dbReference type="EMBL" id="MBB5538283.1"/>
    </source>
</evidence>
<dbReference type="Proteomes" id="UP000585507">
    <property type="component" value="Unassembled WGS sequence"/>
</dbReference>
<dbReference type="Pfam" id="PF00583">
    <property type="entry name" value="Acetyltransf_1"/>
    <property type="match status" value="1"/>
</dbReference>
<accession>A0A7W8UFH5</accession>
<feature type="domain" description="N-acetyltransferase" evidence="3">
    <location>
        <begin position="1"/>
        <end position="123"/>
    </location>
</feature>
<sequence length="123" mass="13599">MTFARRPDAEVVVAFTAGEIVGWGARDSREHPGDWARGWDYISDIWVAPHWQGKGVGSALIGEFLVRMRLETLGVASIEADAANEAALSLYKRRGFTEIWRGTDFSPSLGLNQAKVRLEKALP</sequence>
<evidence type="ECO:0000256" key="1">
    <source>
        <dbReference type="ARBA" id="ARBA00022679"/>
    </source>
</evidence>
<reference evidence="4 5" key="1">
    <citation type="submission" date="2020-08" db="EMBL/GenBank/DDBJ databases">
        <title>Genomic Encyclopedia of Type Strains, Phase IV (KMG-V): Genome sequencing to study the core and pangenomes of soil and plant-associated prokaryotes.</title>
        <authorList>
            <person name="Whitman W."/>
        </authorList>
    </citation>
    <scope>NUCLEOTIDE SEQUENCE [LARGE SCALE GENOMIC DNA]</scope>
    <source>
        <strain evidence="4 5">SEMIA 4084</strain>
    </source>
</reference>
<dbReference type="GO" id="GO:0008999">
    <property type="term" value="F:protein-N-terminal-alanine acetyltransferase activity"/>
    <property type="evidence" value="ECO:0007669"/>
    <property type="project" value="UniProtKB-EC"/>
</dbReference>
<dbReference type="SUPFAM" id="SSF55729">
    <property type="entry name" value="Acyl-CoA N-acyltransferases (Nat)"/>
    <property type="match status" value="1"/>
</dbReference>
<proteinExistence type="predicted"/>
<organism evidence="4 5">
    <name type="scientific">Rhizobium giardinii</name>
    <dbReference type="NCBI Taxonomy" id="56731"/>
    <lineage>
        <taxon>Bacteria</taxon>
        <taxon>Pseudomonadati</taxon>
        <taxon>Pseudomonadota</taxon>
        <taxon>Alphaproteobacteria</taxon>
        <taxon>Hyphomicrobiales</taxon>
        <taxon>Rhizobiaceae</taxon>
        <taxon>Rhizobium/Agrobacterium group</taxon>
        <taxon>Rhizobium</taxon>
    </lineage>
</organism>
<keyword evidence="1 4" id="KW-0808">Transferase</keyword>
<keyword evidence="2 4" id="KW-0012">Acyltransferase</keyword>
<dbReference type="PANTHER" id="PTHR43877">
    <property type="entry name" value="AMINOALKYLPHOSPHONATE N-ACETYLTRANSFERASE-RELATED-RELATED"/>
    <property type="match status" value="1"/>
</dbReference>